<dbReference type="EMBL" id="KY684109">
    <property type="protein sequence ID" value="ARF11680.1"/>
    <property type="molecule type" value="Genomic_DNA"/>
</dbReference>
<protein>
    <submittedName>
        <fullName evidence="1">Uncharacterized protein</fullName>
    </submittedName>
</protein>
<reference evidence="1" key="1">
    <citation type="journal article" date="2017" name="Science">
        <title>Giant viruses with an expanded complement of translation system components.</title>
        <authorList>
            <person name="Schulz F."/>
            <person name="Yutin N."/>
            <person name="Ivanova N.N."/>
            <person name="Ortega D.R."/>
            <person name="Lee T.K."/>
            <person name="Vierheilig J."/>
            <person name="Daims H."/>
            <person name="Horn M."/>
            <person name="Wagner M."/>
            <person name="Jensen G.J."/>
            <person name="Kyrpides N.C."/>
            <person name="Koonin E.V."/>
            <person name="Woyke T."/>
        </authorList>
    </citation>
    <scope>NUCLEOTIDE SEQUENCE</scope>
    <source>
        <strain evidence="1">KNV1</strain>
    </source>
</reference>
<proteinExistence type="predicted"/>
<evidence type="ECO:0000313" key="1">
    <source>
        <dbReference type="EMBL" id="ARF11680.1"/>
    </source>
</evidence>
<accession>A0A1V0SIY8</accession>
<organism evidence="1">
    <name type="scientific">Klosneuvirus KNV1</name>
    <dbReference type="NCBI Taxonomy" id="1977640"/>
    <lineage>
        <taxon>Viruses</taxon>
        <taxon>Varidnaviria</taxon>
        <taxon>Bamfordvirae</taxon>
        <taxon>Nucleocytoviricota</taxon>
        <taxon>Megaviricetes</taxon>
        <taxon>Imitervirales</taxon>
        <taxon>Mimiviridae</taxon>
        <taxon>Klosneuvirinae</taxon>
        <taxon>Klosneuvirus</taxon>
    </lineage>
</organism>
<sequence length="123" mass="14214">MSRFSDRLMNRYNGPDDFIKKWDLYQGDRSRQKKLLESIANHNFKLLQDARAKPQVSYKYTFNDFLKEINPRLQYIVPQQGIVTFEDLTTDGAIEKYVGQGQRVIALNFANGYHVGGGYMVAA</sequence>
<gene>
    <name evidence="1" type="ORF">Klosneuvirus_2_116</name>
</gene>
<name>A0A1V0SIY8_9VIRU</name>